<dbReference type="PANTHER" id="PTHR46623:SF6">
    <property type="entry name" value="ALPHA_BETA-HYDROLASES SUPERFAMILY PROTEIN"/>
    <property type="match status" value="1"/>
</dbReference>
<name>A0ABP7G6T7_9MICO</name>
<dbReference type="InterPro" id="IPR002925">
    <property type="entry name" value="Dienelactn_hydro"/>
</dbReference>
<evidence type="ECO:0000313" key="2">
    <source>
        <dbReference type="EMBL" id="GAA3756447.1"/>
    </source>
</evidence>
<reference evidence="3" key="1">
    <citation type="journal article" date="2019" name="Int. J. Syst. Evol. Microbiol.">
        <title>The Global Catalogue of Microorganisms (GCM) 10K type strain sequencing project: providing services to taxonomists for standard genome sequencing and annotation.</title>
        <authorList>
            <consortium name="The Broad Institute Genomics Platform"/>
            <consortium name="The Broad Institute Genome Sequencing Center for Infectious Disease"/>
            <person name="Wu L."/>
            <person name="Ma J."/>
        </authorList>
    </citation>
    <scope>NUCLEOTIDE SEQUENCE [LARGE SCALE GENOMIC DNA]</scope>
    <source>
        <strain evidence="3">JCM 16950</strain>
    </source>
</reference>
<sequence>MAEIILFHHVLGRTAAVEALAQRLRAGGHVVHVPDLFDGRVFDSIESGMEYAERVGLEPIIARGAAAAADLPAGIVCMGLSLGVLPAQQLVQTRPGVAGGVFVSSCVPADTFGAWPGEVPVQIHGEDADPFFAGEGDIYAARALADAHETVELFVYPGSKHLFLERGFADYDPDAADQALARVTTLLTRIDAAR</sequence>
<dbReference type="SUPFAM" id="SSF53474">
    <property type="entry name" value="alpha/beta-Hydrolases"/>
    <property type="match status" value="1"/>
</dbReference>
<dbReference type="Gene3D" id="3.40.50.1820">
    <property type="entry name" value="alpha/beta hydrolase"/>
    <property type="match status" value="1"/>
</dbReference>
<comment type="caution">
    <text evidence="2">The sequence shown here is derived from an EMBL/GenBank/DDBJ whole genome shotgun (WGS) entry which is preliminary data.</text>
</comment>
<evidence type="ECO:0000259" key="1">
    <source>
        <dbReference type="Pfam" id="PF01738"/>
    </source>
</evidence>
<protein>
    <submittedName>
        <fullName evidence="2">Dienelactone hydrolase family protein</fullName>
    </submittedName>
</protein>
<dbReference type="EMBL" id="BAABAF010000002">
    <property type="protein sequence ID" value="GAA3756447.1"/>
    <property type="molecule type" value="Genomic_DNA"/>
</dbReference>
<proteinExistence type="predicted"/>
<dbReference type="GO" id="GO:0016787">
    <property type="term" value="F:hydrolase activity"/>
    <property type="evidence" value="ECO:0007669"/>
    <property type="project" value="UniProtKB-KW"/>
</dbReference>
<dbReference type="PANTHER" id="PTHR46623">
    <property type="entry name" value="CARBOXYMETHYLENEBUTENOLIDASE-RELATED"/>
    <property type="match status" value="1"/>
</dbReference>
<dbReference type="InterPro" id="IPR051049">
    <property type="entry name" value="Dienelactone_hydrolase-like"/>
</dbReference>
<organism evidence="2 3">
    <name type="scientific">Microbacterium kribbense</name>
    <dbReference type="NCBI Taxonomy" id="433645"/>
    <lineage>
        <taxon>Bacteria</taxon>
        <taxon>Bacillati</taxon>
        <taxon>Actinomycetota</taxon>
        <taxon>Actinomycetes</taxon>
        <taxon>Micrococcales</taxon>
        <taxon>Microbacteriaceae</taxon>
        <taxon>Microbacterium</taxon>
    </lineage>
</organism>
<dbReference type="RefSeq" id="WP_344780492.1">
    <property type="nucleotide sequence ID" value="NZ_BAABAF010000002.1"/>
</dbReference>
<keyword evidence="2" id="KW-0378">Hydrolase</keyword>
<gene>
    <name evidence="2" type="ORF">GCM10022240_06580</name>
</gene>
<dbReference type="Pfam" id="PF01738">
    <property type="entry name" value="DLH"/>
    <property type="match status" value="1"/>
</dbReference>
<keyword evidence="3" id="KW-1185">Reference proteome</keyword>
<evidence type="ECO:0000313" key="3">
    <source>
        <dbReference type="Proteomes" id="UP001500540"/>
    </source>
</evidence>
<dbReference type="InterPro" id="IPR029058">
    <property type="entry name" value="AB_hydrolase_fold"/>
</dbReference>
<feature type="domain" description="Dienelactone hydrolase" evidence="1">
    <location>
        <begin position="4"/>
        <end position="189"/>
    </location>
</feature>
<dbReference type="Proteomes" id="UP001500540">
    <property type="component" value="Unassembled WGS sequence"/>
</dbReference>
<accession>A0ABP7G6T7</accession>